<dbReference type="Proteomes" id="UP000095766">
    <property type="component" value="Unassembled WGS sequence"/>
</dbReference>
<dbReference type="RefSeq" id="WP_057253393.1">
    <property type="nucleotide sequence ID" value="NZ_CZAO01000011.1"/>
</dbReference>
<dbReference type="PROSITE" id="PS00519">
    <property type="entry name" value="HTH_ASNC_1"/>
    <property type="match status" value="1"/>
</dbReference>
<keyword evidence="1" id="KW-0238">DNA-binding</keyword>
<organism evidence="1 2">
    <name type="scientific">Bacteroides uniformis</name>
    <dbReference type="NCBI Taxonomy" id="820"/>
    <lineage>
        <taxon>Bacteria</taxon>
        <taxon>Pseudomonadati</taxon>
        <taxon>Bacteroidota</taxon>
        <taxon>Bacteroidia</taxon>
        <taxon>Bacteroidales</taxon>
        <taxon>Bacteroidaceae</taxon>
        <taxon>Bacteroides</taxon>
    </lineage>
</organism>
<protein>
    <submittedName>
        <fullName evidence="1">DNA-binding protein</fullName>
    </submittedName>
</protein>
<evidence type="ECO:0000313" key="2">
    <source>
        <dbReference type="Proteomes" id="UP000095766"/>
    </source>
</evidence>
<dbReference type="PANTHER" id="PTHR35810:SF1">
    <property type="entry name" value="CYTOPLASMIC PROTEIN"/>
    <property type="match status" value="1"/>
</dbReference>
<dbReference type="AlphaFoldDB" id="A0A174R9L4"/>
<sequence length="118" mass="13292">MERGIITINRNGVTLTGNVWMTDYEIADLLGVTLSAVSCRIKSIYKSGVLTESDTYQYLRLENGNRADAYNMEMITALAFQLNSQPAKVFREWLVRKAVTPVRSQSPIVIQLKDGFIC</sequence>
<evidence type="ECO:0000313" key="1">
    <source>
        <dbReference type="EMBL" id="CUP82153.1"/>
    </source>
</evidence>
<dbReference type="InterPro" id="IPR019885">
    <property type="entry name" value="Tscrpt_reg_HTH_AsnC-type_CS"/>
</dbReference>
<dbReference type="EMBL" id="CZAO01000011">
    <property type="protein sequence ID" value="CUP82153.1"/>
    <property type="molecule type" value="Genomic_DNA"/>
</dbReference>
<reference evidence="1 2" key="1">
    <citation type="submission" date="2015-09" db="EMBL/GenBank/DDBJ databases">
        <authorList>
            <consortium name="Pathogen Informatics"/>
        </authorList>
    </citation>
    <scope>NUCLEOTIDE SEQUENCE [LARGE SCALE GENOMIC DNA]</scope>
    <source>
        <strain evidence="1 2">2789STDY5834898</strain>
    </source>
</reference>
<proteinExistence type="predicted"/>
<gene>
    <name evidence="1" type="ORF">ERS852510_02416</name>
</gene>
<name>A0A174R9L4_BACUN</name>
<accession>A0A174R9L4</accession>
<dbReference type="GO" id="GO:0003677">
    <property type="term" value="F:DNA binding"/>
    <property type="evidence" value="ECO:0007669"/>
    <property type="project" value="UniProtKB-KW"/>
</dbReference>
<dbReference type="PANTHER" id="PTHR35810">
    <property type="entry name" value="CYTOPLASMIC PROTEIN-RELATED"/>
    <property type="match status" value="1"/>
</dbReference>